<name>A0A1I1U638_9GAMM</name>
<dbReference type="RefSeq" id="WP_091991499.1">
    <property type="nucleotide sequence ID" value="NZ_FOLO01000082.1"/>
</dbReference>
<accession>A0A1I1U638</accession>
<keyword evidence="2" id="KW-1185">Reference proteome</keyword>
<evidence type="ECO:0000313" key="1">
    <source>
        <dbReference type="EMBL" id="SFD66154.1"/>
    </source>
</evidence>
<sequence length="314" mass="35290">MIKNLLSRLPFLTKGKNNTNYIGLVIQLDKVIAVSLELKQDQWLVVAENIISYNNESELSTSITLCIDGLDVEVAKVAVVLPSHMYQIVQMDKPNLSLNEIKQSLPWTVKDLVTIPAESIIADFIENPIKQGGQEKISVFVANKTILMPIINSVQKSKAELEHITCEELALTGLLEIESAANLIVYQQLGQEPSIQIIREGSLVFSRRLRGFTRLPSMAMEDLSMGLLDSFSLEVQRSIDFFESQLKQPPLKSLQLHLPCEHLPEIVEQLKVHFPVKVMEFKSHLPHCMGQNEQLHFSISAVMELIGSENEATH</sequence>
<dbReference type="SUPFAM" id="SSF53067">
    <property type="entry name" value="Actin-like ATPase domain"/>
    <property type="match status" value="1"/>
</dbReference>
<evidence type="ECO:0000313" key="2">
    <source>
        <dbReference type="Proteomes" id="UP000198862"/>
    </source>
</evidence>
<reference evidence="1 2" key="1">
    <citation type="submission" date="2016-10" db="EMBL/GenBank/DDBJ databases">
        <authorList>
            <person name="de Groot N.N."/>
        </authorList>
    </citation>
    <scope>NUCLEOTIDE SEQUENCE [LARGE SCALE GENOMIC DNA]</scope>
    <source>
        <strain evidence="1 2">DSM 6059</strain>
    </source>
</reference>
<dbReference type="Gene3D" id="3.30.1490.300">
    <property type="match status" value="1"/>
</dbReference>
<dbReference type="Proteomes" id="UP000198862">
    <property type="component" value="Unassembled WGS sequence"/>
</dbReference>
<dbReference type="AlphaFoldDB" id="A0A1I1U638"/>
<organism evidence="1 2">
    <name type="scientific">Pseudoalteromonas denitrificans DSM 6059</name>
    <dbReference type="NCBI Taxonomy" id="1123010"/>
    <lineage>
        <taxon>Bacteria</taxon>
        <taxon>Pseudomonadati</taxon>
        <taxon>Pseudomonadota</taxon>
        <taxon>Gammaproteobacteria</taxon>
        <taxon>Alteromonadales</taxon>
        <taxon>Pseudoalteromonadaceae</taxon>
        <taxon>Pseudoalteromonas</taxon>
    </lineage>
</organism>
<dbReference type="Gene3D" id="3.30.420.40">
    <property type="match status" value="2"/>
</dbReference>
<dbReference type="STRING" id="1123010.SAMN02745724_05121"/>
<protein>
    <submittedName>
        <fullName evidence="1">MSHA biogenesis protein MshI</fullName>
    </submittedName>
</protein>
<dbReference type="EMBL" id="FOLO01000082">
    <property type="protein sequence ID" value="SFD66154.1"/>
    <property type="molecule type" value="Genomic_DNA"/>
</dbReference>
<dbReference type="InterPro" id="IPR043129">
    <property type="entry name" value="ATPase_NBD"/>
</dbReference>
<proteinExistence type="predicted"/>
<gene>
    <name evidence="1" type="ORF">SAMN02745724_05121</name>
</gene>
<dbReference type="OrthoDB" id="5296002at2"/>